<comment type="caution">
    <text evidence="2">The sequence shown here is derived from an EMBL/GenBank/DDBJ whole genome shotgun (WGS) entry which is preliminary data.</text>
</comment>
<dbReference type="Pfam" id="PF12762">
    <property type="entry name" value="DDE_Tnp_IS1595"/>
    <property type="match status" value="1"/>
</dbReference>
<dbReference type="InterPro" id="IPR024445">
    <property type="entry name" value="Tnp_ISXO2-like"/>
</dbReference>
<dbReference type="EMBL" id="SGXG01000001">
    <property type="protein sequence ID" value="RZS95987.1"/>
    <property type="molecule type" value="Genomic_DNA"/>
</dbReference>
<dbReference type="AlphaFoldDB" id="A0A4Q7P811"/>
<sequence length="306" mass="35711">MNILQFNERYPDEASCIHYLKEQREREGVICKNCNSKDHYWLNSLNMFQCKHCKFRTGLKNGTIMENSKLPLRTWLLAMTLVSATKKGFSCLELQRQMGHSRYETVFRLYHKLREAMGKRDNQYKLEDMVEYDEAFVSKATKSSEKTKLKKGRGSQKQATVAVMAESSILEDLITGEKDKSCRYFKMVKIDNLKAKTAEKLIKGLIDKKAVLQTDESTTYANLEDCIDVHVSELSSTKEGKFNLKWAHIAISNLKRDLQKYHMVSEKMLQNYLNEFCYKLNRRYFGKKLFDRLVIASICPYLYTSG</sequence>
<evidence type="ECO:0000313" key="2">
    <source>
        <dbReference type="EMBL" id="RZS95987.1"/>
    </source>
</evidence>
<dbReference type="RefSeq" id="WP_130275007.1">
    <property type="nucleotide sequence ID" value="NZ_SGXG01000001.1"/>
</dbReference>
<evidence type="ECO:0000313" key="3">
    <source>
        <dbReference type="Proteomes" id="UP000292209"/>
    </source>
</evidence>
<protein>
    <submittedName>
        <fullName evidence="2">Transposase-like zinc ribbon protein</fullName>
    </submittedName>
</protein>
<gene>
    <name evidence="2" type="ORF">BC751_1541</name>
</gene>
<keyword evidence="3" id="KW-1185">Reference proteome</keyword>
<dbReference type="SMART" id="SM01126">
    <property type="entry name" value="DDE_Tnp_IS1595"/>
    <property type="match status" value="1"/>
</dbReference>
<organism evidence="2 3">
    <name type="scientific">Cecembia calidifontis</name>
    <dbReference type="NCBI Taxonomy" id="1187080"/>
    <lineage>
        <taxon>Bacteria</taxon>
        <taxon>Pseudomonadati</taxon>
        <taxon>Bacteroidota</taxon>
        <taxon>Cytophagia</taxon>
        <taxon>Cytophagales</taxon>
        <taxon>Cyclobacteriaceae</taxon>
        <taxon>Cecembia</taxon>
    </lineage>
</organism>
<dbReference type="NCBIfam" id="NF033547">
    <property type="entry name" value="transpos_IS1595"/>
    <property type="match status" value="1"/>
</dbReference>
<dbReference type="Proteomes" id="UP000292209">
    <property type="component" value="Unassembled WGS sequence"/>
</dbReference>
<name>A0A4Q7P811_9BACT</name>
<proteinExistence type="predicted"/>
<evidence type="ECO:0000259" key="1">
    <source>
        <dbReference type="SMART" id="SM01126"/>
    </source>
</evidence>
<accession>A0A4Q7P811</accession>
<reference evidence="2 3" key="1">
    <citation type="submission" date="2019-02" db="EMBL/GenBank/DDBJ databases">
        <title>Genomic Encyclopedia of Archaeal and Bacterial Type Strains, Phase II (KMG-II): from individual species to whole genera.</title>
        <authorList>
            <person name="Goeker M."/>
        </authorList>
    </citation>
    <scope>NUCLEOTIDE SEQUENCE [LARGE SCALE GENOMIC DNA]</scope>
    <source>
        <strain evidence="2 3">DSM 21411</strain>
    </source>
</reference>
<feature type="domain" description="ISXO2-like transposase" evidence="1">
    <location>
        <begin position="125"/>
        <end position="281"/>
    </location>
</feature>
<dbReference type="OrthoDB" id="1023020at2"/>